<reference evidence="3" key="1">
    <citation type="submission" date="2018-06" db="EMBL/GenBank/DDBJ databases">
        <title>Genome assembly of Danube salmon.</title>
        <authorList>
            <person name="Macqueen D.J."/>
            <person name="Gundappa M.K."/>
        </authorList>
    </citation>
    <scope>NUCLEOTIDE SEQUENCE [LARGE SCALE GENOMIC DNA]</scope>
</reference>
<dbReference type="AlphaFoldDB" id="A0A4W5PY08"/>
<evidence type="ECO:0000313" key="3">
    <source>
        <dbReference type="Proteomes" id="UP000314982"/>
    </source>
</evidence>
<dbReference type="STRING" id="62062.ENSHHUP00000069836"/>
<reference evidence="2" key="2">
    <citation type="submission" date="2025-08" db="UniProtKB">
        <authorList>
            <consortium name="Ensembl"/>
        </authorList>
    </citation>
    <scope>IDENTIFICATION</scope>
</reference>
<name>A0A4W5PY08_9TELE</name>
<evidence type="ECO:0000256" key="1">
    <source>
        <dbReference type="SAM" id="MobiDB-lite"/>
    </source>
</evidence>
<feature type="compositionally biased region" description="Polar residues" evidence="1">
    <location>
        <begin position="1"/>
        <end position="15"/>
    </location>
</feature>
<dbReference type="Ensembl" id="ENSHHUT00000072161.1">
    <property type="protein sequence ID" value="ENSHHUP00000069836.1"/>
    <property type="gene ID" value="ENSHHUG00000041101.1"/>
</dbReference>
<sequence>MPSSFCQSPTGNNSDSEPEEKTVGFRLKPPTLIHGQAPRAGVPSQKPKEQQRSVLRPAVLQAPLPTKSLTQTGKYTKESLTSVFRSSETNSSATSFCSAMAVLLQLSFISMCLDKTSVEGERNLAISGISLSLLLWSS</sequence>
<dbReference type="Proteomes" id="UP000314982">
    <property type="component" value="Unassembled WGS sequence"/>
</dbReference>
<evidence type="ECO:0000313" key="2">
    <source>
        <dbReference type="Ensembl" id="ENSHHUP00000069836.1"/>
    </source>
</evidence>
<protein>
    <submittedName>
        <fullName evidence="2">Uncharacterized protein</fullName>
    </submittedName>
</protein>
<reference evidence="2" key="3">
    <citation type="submission" date="2025-09" db="UniProtKB">
        <authorList>
            <consortium name="Ensembl"/>
        </authorList>
    </citation>
    <scope>IDENTIFICATION</scope>
</reference>
<accession>A0A4W5PY08</accession>
<feature type="region of interest" description="Disordered" evidence="1">
    <location>
        <begin position="1"/>
        <end position="60"/>
    </location>
</feature>
<dbReference type="GeneTree" id="ENSGT00940000158588"/>
<keyword evidence="3" id="KW-1185">Reference proteome</keyword>
<organism evidence="2 3">
    <name type="scientific">Hucho hucho</name>
    <name type="common">huchen</name>
    <dbReference type="NCBI Taxonomy" id="62062"/>
    <lineage>
        <taxon>Eukaryota</taxon>
        <taxon>Metazoa</taxon>
        <taxon>Chordata</taxon>
        <taxon>Craniata</taxon>
        <taxon>Vertebrata</taxon>
        <taxon>Euteleostomi</taxon>
        <taxon>Actinopterygii</taxon>
        <taxon>Neopterygii</taxon>
        <taxon>Teleostei</taxon>
        <taxon>Protacanthopterygii</taxon>
        <taxon>Salmoniformes</taxon>
        <taxon>Salmonidae</taxon>
        <taxon>Salmoninae</taxon>
        <taxon>Hucho</taxon>
    </lineage>
</organism>
<proteinExistence type="predicted"/>